<dbReference type="OrthoDB" id="5981550at2759"/>
<dbReference type="Gene3D" id="3.30.2410.10">
    <property type="entry name" value="Hect, E3 ligase catalytic domain"/>
    <property type="match status" value="1"/>
</dbReference>
<keyword evidence="5" id="KW-0808">Transferase</keyword>
<dbReference type="InterPro" id="IPR035983">
    <property type="entry name" value="Hect_E3_ubiquitin_ligase"/>
</dbReference>
<evidence type="ECO:0000256" key="2">
    <source>
        <dbReference type="ARBA" id="ARBA00004496"/>
    </source>
</evidence>
<evidence type="ECO:0000256" key="7">
    <source>
        <dbReference type="SAM" id="MobiDB-lite"/>
    </source>
</evidence>
<dbReference type="EC" id="2.3.2.26" evidence="3"/>
<dbReference type="Gene3D" id="3.30.2160.10">
    <property type="entry name" value="Hect, E3 ligase catalytic domain"/>
    <property type="match status" value="1"/>
</dbReference>
<dbReference type="SUPFAM" id="SSF56204">
    <property type="entry name" value="Hect, E3 ligase catalytic domain"/>
    <property type="match status" value="1"/>
</dbReference>
<keyword evidence="4" id="KW-0963">Cytoplasm</keyword>
<evidence type="ECO:0000256" key="5">
    <source>
        <dbReference type="ARBA" id="ARBA00022679"/>
    </source>
</evidence>
<dbReference type="Pfam" id="PF00632">
    <property type="entry name" value="HECT"/>
    <property type="match status" value="1"/>
</dbReference>
<evidence type="ECO:0000256" key="4">
    <source>
        <dbReference type="ARBA" id="ARBA00022490"/>
    </source>
</evidence>
<comment type="subcellular location">
    <subcellularLocation>
        <location evidence="2">Cytoplasm</location>
    </subcellularLocation>
</comment>
<feature type="region of interest" description="Disordered" evidence="7">
    <location>
        <begin position="1"/>
        <end position="57"/>
    </location>
</feature>
<dbReference type="Gene3D" id="3.90.1750.10">
    <property type="entry name" value="Hect, E3 ligase catalytic domains"/>
    <property type="match status" value="1"/>
</dbReference>
<accession>A0A7R8W490</accession>
<reference evidence="8" key="1">
    <citation type="submission" date="2020-11" db="EMBL/GenBank/DDBJ databases">
        <authorList>
            <person name="Tran Van P."/>
        </authorList>
    </citation>
    <scope>NUCLEOTIDE SEQUENCE</scope>
</reference>
<evidence type="ECO:0000256" key="1">
    <source>
        <dbReference type="ARBA" id="ARBA00000885"/>
    </source>
</evidence>
<protein>
    <recommendedName>
        <fullName evidence="3">HECT-type E3 ubiquitin transferase</fullName>
        <ecNumber evidence="3">2.3.2.26</ecNumber>
    </recommendedName>
</protein>
<dbReference type="InterPro" id="IPR000569">
    <property type="entry name" value="HECT_dom"/>
</dbReference>
<evidence type="ECO:0000256" key="3">
    <source>
        <dbReference type="ARBA" id="ARBA00012485"/>
    </source>
</evidence>
<comment type="catalytic activity">
    <reaction evidence="1">
        <text>S-ubiquitinyl-[E2 ubiquitin-conjugating enzyme]-L-cysteine + [acceptor protein]-L-lysine = [E2 ubiquitin-conjugating enzyme]-L-cysteine + N(6)-ubiquitinyl-[acceptor protein]-L-lysine.</text>
        <dbReference type="EC" id="2.3.2.26"/>
    </reaction>
</comment>
<dbReference type="Gene3D" id="6.10.130.10">
    <property type="entry name" value="Ubiquitin-protein ligase E3A, N-terminal zinc-binding domain (AZUL)"/>
    <property type="match status" value="1"/>
</dbReference>
<sequence>MNSDEDDRNSVPLLPGSGEEDVDMKRSAEDSGDEDETGASAHAAAAPTPPSSNRNLGDPARAVVERRIESFFYQLLNGCGRASCSNPDCRSSGMTGEMSPNDAALRAVQCVKLGAILCRRDEQQRAEESPSKPAAKMTKTSPTPPGSHPSTSCALREDPPSFTASSSQPSSTPAPVSMSSSTNSSSFASSTPREVVYLTEATLATLVEDCVQNDDFTPFIRKIGRVFSSSDGMNRSFLKEEIYRSPSFASKSLVENPETNFKNGSTNLDIPSVRRAFQILQKVPEDVYVSPLTNILMLLFDAVELELKFRKVLEQDPNYLNLFLIVMEMPMLPKEEFSTTVLPALCKAAAQLPLIGQAGLARIWSRFEAGKLRAYVQMIQNYLTHRVITGNYDSHFGVNDDDNIVSPTCLMKILYYASLYGAPRDIPTTLPPEAVATAGGPVSSADLQSSAADGPTAASDDLFGEDLFGGHASTSSALFPGSKKEGNPLDQLAIELEVQAIDVRDPLVQFADFYNEPLSEAVEMDKDYSYFREDHHRFSFMNYSFVLTPSVKALGLFYDSRIRMHAVRRMNLIQSTISGTASQPYLKITVRRDNLIEDALNELEMVSMQDPGDLRKQLVVEFVNEQGVDEGGVSKEFFQLIVESLFNPDFAMFTTDPETKVAWFNPTSFESDRQYTLIGIIFGLAIYNNVILNVNFPRVVYKKLMGRRGTFHDLKDYNPTLYQSLCDLLASKDDDMESSFMVNFRVGYKDVFDNPLWHDLVEDGENIFVNKENRLEFVERYADFILNGCIASQFRAFKRGFNMVTEESPLNLLFRPDEVELLVCGSKEYNFDALEDSTEYDQGYTASSQTVRDFWSVVHNDMDEEAKRKLLQFTTGSDRVPMGGMSQLKLIIAKHGPNSDRLPTAHTCFNVLLLPDYQDREKLKERLFKAISYSQGFGML</sequence>
<dbReference type="GO" id="GO:0009966">
    <property type="term" value="P:regulation of signal transduction"/>
    <property type="evidence" value="ECO:0007669"/>
    <property type="project" value="UniProtKB-ARBA"/>
</dbReference>
<dbReference type="PANTHER" id="PTHR45700:SF8">
    <property type="entry name" value="HECT-TYPE E3 UBIQUITIN TRANSFERASE"/>
    <property type="match status" value="1"/>
</dbReference>
<dbReference type="FunFam" id="3.30.2160.10:FF:000004">
    <property type="entry name" value="probable E3 ubiquitin-protein ligase HERC4 isoform X1"/>
    <property type="match status" value="1"/>
</dbReference>
<name>A0A7R8W490_9CRUS</name>
<dbReference type="PANTHER" id="PTHR45700">
    <property type="entry name" value="UBIQUITIN-PROTEIN LIGASE E3C"/>
    <property type="match status" value="1"/>
</dbReference>
<dbReference type="InterPro" id="IPR032353">
    <property type="entry name" value="AZUL"/>
</dbReference>
<dbReference type="SMART" id="SM00119">
    <property type="entry name" value="HECTc"/>
    <property type="match status" value="1"/>
</dbReference>
<dbReference type="InterPro" id="IPR044611">
    <property type="entry name" value="E3A/B/C-like"/>
</dbReference>
<dbReference type="InterPro" id="IPR042556">
    <property type="entry name" value="AZUL_sf"/>
</dbReference>
<evidence type="ECO:0000313" key="8">
    <source>
        <dbReference type="EMBL" id="CAD7223440.1"/>
    </source>
</evidence>
<feature type="compositionally biased region" description="Low complexity" evidence="7">
    <location>
        <begin position="160"/>
        <end position="189"/>
    </location>
</feature>
<feature type="compositionally biased region" description="Basic and acidic residues" evidence="7">
    <location>
        <begin position="121"/>
        <end position="130"/>
    </location>
</feature>
<gene>
    <name evidence="8" type="ORF">CTOB1V02_LOCUS1425</name>
</gene>
<dbReference type="FunFam" id="3.30.2410.10:FF:000003">
    <property type="entry name" value="probable E3 ubiquitin-protein ligase HERC4 isoform X1"/>
    <property type="match status" value="1"/>
</dbReference>
<evidence type="ECO:0000256" key="6">
    <source>
        <dbReference type="ARBA" id="ARBA00022786"/>
    </source>
</evidence>
<dbReference type="PROSITE" id="PS50237">
    <property type="entry name" value="HECT"/>
    <property type="match status" value="1"/>
</dbReference>
<dbReference type="CDD" id="cd00078">
    <property type="entry name" value="HECTc"/>
    <property type="match status" value="1"/>
</dbReference>
<feature type="region of interest" description="Disordered" evidence="7">
    <location>
        <begin position="121"/>
        <end position="189"/>
    </location>
</feature>
<dbReference type="GO" id="GO:0000209">
    <property type="term" value="P:protein polyubiquitination"/>
    <property type="evidence" value="ECO:0007669"/>
    <property type="project" value="InterPro"/>
</dbReference>
<dbReference type="GO" id="GO:0005737">
    <property type="term" value="C:cytoplasm"/>
    <property type="evidence" value="ECO:0007669"/>
    <property type="project" value="UniProtKB-SubCell"/>
</dbReference>
<dbReference type="AlphaFoldDB" id="A0A7R8W490"/>
<keyword evidence="6" id="KW-0833">Ubl conjugation pathway</keyword>
<proteinExistence type="predicted"/>
<dbReference type="Pfam" id="PF16558">
    <property type="entry name" value="AZUL"/>
    <property type="match status" value="1"/>
</dbReference>
<organism evidence="8">
    <name type="scientific">Cyprideis torosa</name>
    <dbReference type="NCBI Taxonomy" id="163714"/>
    <lineage>
        <taxon>Eukaryota</taxon>
        <taxon>Metazoa</taxon>
        <taxon>Ecdysozoa</taxon>
        <taxon>Arthropoda</taxon>
        <taxon>Crustacea</taxon>
        <taxon>Oligostraca</taxon>
        <taxon>Ostracoda</taxon>
        <taxon>Podocopa</taxon>
        <taxon>Podocopida</taxon>
        <taxon>Cytherocopina</taxon>
        <taxon>Cytheroidea</taxon>
        <taxon>Cytherideidae</taxon>
        <taxon>Cyprideis</taxon>
    </lineage>
</organism>
<dbReference type="EMBL" id="OB660200">
    <property type="protein sequence ID" value="CAD7223440.1"/>
    <property type="molecule type" value="Genomic_DNA"/>
</dbReference>
<dbReference type="GO" id="GO:0061630">
    <property type="term" value="F:ubiquitin protein ligase activity"/>
    <property type="evidence" value="ECO:0007669"/>
    <property type="project" value="UniProtKB-EC"/>
</dbReference>
<feature type="region of interest" description="Disordered" evidence="7">
    <location>
        <begin position="437"/>
        <end position="456"/>
    </location>
</feature>